<accession>A0A162WG05</accession>
<dbReference type="AlphaFoldDB" id="A0A162WG05"/>
<dbReference type="PANTHER" id="PTHR34220:SF7">
    <property type="entry name" value="SENSOR HISTIDINE KINASE YPDA"/>
    <property type="match status" value="1"/>
</dbReference>
<dbReference type="RefSeq" id="WP_066319908.1">
    <property type="nucleotide sequence ID" value="NZ_CANLSS010000007.1"/>
</dbReference>
<organism evidence="2 3">
    <name type="scientific">Aquimarina aggregata</name>
    <dbReference type="NCBI Taxonomy" id="1642818"/>
    <lineage>
        <taxon>Bacteria</taxon>
        <taxon>Pseudomonadati</taxon>
        <taxon>Bacteroidota</taxon>
        <taxon>Flavobacteriia</taxon>
        <taxon>Flavobacteriales</taxon>
        <taxon>Flavobacteriaceae</taxon>
        <taxon>Aquimarina</taxon>
    </lineage>
</organism>
<evidence type="ECO:0000259" key="1">
    <source>
        <dbReference type="Pfam" id="PF06580"/>
    </source>
</evidence>
<protein>
    <recommendedName>
        <fullName evidence="1">Signal transduction histidine kinase internal region domain-containing protein</fullName>
    </recommendedName>
</protein>
<dbReference type="PANTHER" id="PTHR34220">
    <property type="entry name" value="SENSOR HISTIDINE KINASE YPDA"/>
    <property type="match status" value="1"/>
</dbReference>
<dbReference type="GO" id="GO:0016020">
    <property type="term" value="C:membrane"/>
    <property type="evidence" value="ECO:0007669"/>
    <property type="project" value="InterPro"/>
</dbReference>
<dbReference type="InterPro" id="IPR011990">
    <property type="entry name" value="TPR-like_helical_dom_sf"/>
</dbReference>
<comment type="caution">
    <text evidence="2">The sequence shown here is derived from an EMBL/GenBank/DDBJ whole genome shotgun (WGS) entry which is preliminary data.</text>
</comment>
<dbReference type="Gene3D" id="1.25.40.10">
    <property type="entry name" value="Tetratricopeptide repeat domain"/>
    <property type="match status" value="2"/>
</dbReference>
<name>A0A162WG05_9FLAO</name>
<dbReference type="Pfam" id="PF13181">
    <property type="entry name" value="TPR_8"/>
    <property type="match status" value="1"/>
</dbReference>
<dbReference type="InterPro" id="IPR036890">
    <property type="entry name" value="HATPase_C_sf"/>
</dbReference>
<dbReference type="Proteomes" id="UP000076715">
    <property type="component" value="Unassembled WGS sequence"/>
</dbReference>
<dbReference type="GO" id="GO:0000155">
    <property type="term" value="F:phosphorelay sensor kinase activity"/>
    <property type="evidence" value="ECO:0007669"/>
    <property type="project" value="InterPro"/>
</dbReference>
<dbReference type="SUPFAM" id="SSF48452">
    <property type="entry name" value="TPR-like"/>
    <property type="match status" value="2"/>
</dbReference>
<dbReference type="Pfam" id="PF06580">
    <property type="entry name" value="His_kinase"/>
    <property type="match status" value="1"/>
</dbReference>
<dbReference type="InterPro" id="IPR019734">
    <property type="entry name" value="TPR_rpt"/>
</dbReference>
<evidence type="ECO:0000313" key="3">
    <source>
        <dbReference type="Proteomes" id="UP000076715"/>
    </source>
</evidence>
<feature type="domain" description="Signal transduction histidine kinase internal region" evidence="1">
    <location>
        <begin position="413"/>
        <end position="492"/>
    </location>
</feature>
<keyword evidence="3" id="KW-1185">Reference proteome</keyword>
<gene>
    <name evidence="2" type="ORF">AWE51_18675</name>
</gene>
<reference evidence="2 3" key="1">
    <citation type="submission" date="2016-01" db="EMBL/GenBank/DDBJ databases">
        <title>The draft genome sequence of Aquimarina sp. RZW4-3-2.</title>
        <authorList>
            <person name="Wang Y."/>
        </authorList>
    </citation>
    <scope>NUCLEOTIDE SEQUENCE [LARGE SCALE GENOMIC DNA]</scope>
    <source>
        <strain evidence="2 3">RZW4-3-2</strain>
    </source>
</reference>
<sequence>MDLDSKEISLEINSVDQLINIADSLNNSKSFGKAEVYYRRAFDLAKKRKRKDEMITAGFRLERYTRTSLKQYNKAQEILDFLLIYGIKHNDENCVVRSIIRYGKLDQKKLQFISALKYYNLAMYRAKKINNNKLYWDALTARGLLLINIGDLAQCRKDFKDALQYIDKEESSIYDQSIGYSNIGSSFGNSQPDSVIYYSRLATQFCKDDRTSRSCKIAYNNMAWGYYLKGKPKIALDMIETNIDLSSIVQNENDNLRPALMHTLGSIYFDLEEYTKAINYFEIAHKDYIGKGDIINIVLTKEDLSKAYEKIGKLKSSIEILREIRPLTNALDSLKIIKEIAKIESKSIVNVKEAEISNLEQQNVEIVKRIDKTRVFSYVLGSFLMLTLSVFLYRGHKSEVRFHQLNKELSLNRLKSLRSMMNPHFLFNSFSTLQNYILKKDSLKANDYMTEFSNLIRNILSSSDSIYISFQKELDILKSYIKIEQERFNESFEVSYYIDDKLIKDNPTIPSMVVQPYIENAIIHGFSHAEEKGILKVSFIKENDIIICKILDNGIGRAKAQEIKKQGNNTIHLSIATRNTDERLRLLDKIGYQPASVTINDLFYEHGESKGTEVVIVLPILNSKVEE</sequence>
<dbReference type="InterPro" id="IPR050640">
    <property type="entry name" value="Bact_2-comp_sensor_kinase"/>
</dbReference>
<evidence type="ECO:0000313" key="2">
    <source>
        <dbReference type="EMBL" id="KZS38071.1"/>
    </source>
</evidence>
<dbReference type="Gene3D" id="3.30.565.10">
    <property type="entry name" value="Histidine kinase-like ATPase, C-terminal domain"/>
    <property type="match status" value="1"/>
</dbReference>
<dbReference type="InterPro" id="IPR010559">
    <property type="entry name" value="Sig_transdc_His_kin_internal"/>
</dbReference>
<dbReference type="SUPFAM" id="SSF55874">
    <property type="entry name" value="ATPase domain of HSP90 chaperone/DNA topoisomerase II/histidine kinase"/>
    <property type="match status" value="1"/>
</dbReference>
<proteinExistence type="predicted"/>
<dbReference type="SMART" id="SM00028">
    <property type="entry name" value="TPR"/>
    <property type="match status" value="4"/>
</dbReference>
<dbReference type="STRING" id="1642818.AWE51_18675"/>
<dbReference type="EMBL" id="LQRT01000060">
    <property type="protein sequence ID" value="KZS38071.1"/>
    <property type="molecule type" value="Genomic_DNA"/>
</dbReference>